<dbReference type="GO" id="GO:0006355">
    <property type="term" value="P:regulation of DNA-templated transcription"/>
    <property type="evidence" value="ECO:0007669"/>
    <property type="project" value="InterPro"/>
</dbReference>
<dbReference type="SMART" id="SM00421">
    <property type="entry name" value="HTH_LUXR"/>
    <property type="match status" value="1"/>
</dbReference>
<dbReference type="Proteomes" id="UP000600247">
    <property type="component" value="Unassembled WGS sequence"/>
</dbReference>
<name>A0A917GPB5_9BACL</name>
<gene>
    <name evidence="4" type="ORF">GCM10010918_01960</name>
</gene>
<evidence type="ECO:0000256" key="1">
    <source>
        <dbReference type="ARBA" id="ARBA00023015"/>
    </source>
</evidence>
<dbReference type="InterPro" id="IPR000792">
    <property type="entry name" value="Tscrpt_reg_LuxR_C"/>
</dbReference>
<evidence type="ECO:0000313" key="4">
    <source>
        <dbReference type="EMBL" id="GGG52914.1"/>
    </source>
</evidence>
<reference evidence="4 5" key="1">
    <citation type="journal article" date="2014" name="Int. J. Syst. Evol. Microbiol.">
        <title>Complete genome sequence of Corynebacterium casei LMG S-19264T (=DSM 44701T), isolated from a smear-ripened cheese.</title>
        <authorList>
            <consortium name="US DOE Joint Genome Institute (JGI-PGF)"/>
            <person name="Walter F."/>
            <person name="Albersmeier A."/>
            <person name="Kalinowski J."/>
            <person name="Ruckert C."/>
        </authorList>
    </citation>
    <scope>NUCLEOTIDE SEQUENCE [LARGE SCALE GENOMIC DNA]</scope>
    <source>
        <strain evidence="4 5">CGMCC 1.15286</strain>
    </source>
</reference>
<evidence type="ECO:0000313" key="5">
    <source>
        <dbReference type="Proteomes" id="UP000600247"/>
    </source>
</evidence>
<dbReference type="InterPro" id="IPR016032">
    <property type="entry name" value="Sig_transdc_resp-reg_C-effctor"/>
</dbReference>
<accession>A0A917GPB5</accession>
<comment type="caution">
    <text evidence="4">The sequence shown here is derived from an EMBL/GenBank/DDBJ whole genome shotgun (WGS) entry which is preliminary data.</text>
</comment>
<evidence type="ECO:0000256" key="2">
    <source>
        <dbReference type="ARBA" id="ARBA00023163"/>
    </source>
</evidence>
<feature type="domain" description="HTH luxR-type" evidence="3">
    <location>
        <begin position="605"/>
        <end position="662"/>
    </location>
</feature>
<proteinExistence type="predicted"/>
<dbReference type="InterPro" id="IPR036388">
    <property type="entry name" value="WH-like_DNA-bd_sf"/>
</dbReference>
<dbReference type="InterPro" id="IPR027417">
    <property type="entry name" value="P-loop_NTPase"/>
</dbReference>
<dbReference type="GO" id="GO:0003677">
    <property type="term" value="F:DNA binding"/>
    <property type="evidence" value="ECO:0007669"/>
    <property type="project" value="InterPro"/>
</dbReference>
<dbReference type="Gene3D" id="3.40.50.300">
    <property type="entry name" value="P-loop containing nucleotide triphosphate hydrolases"/>
    <property type="match status" value="1"/>
</dbReference>
<dbReference type="SUPFAM" id="SSF52540">
    <property type="entry name" value="P-loop containing nucleoside triphosphate hydrolases"/>
    <property type="match status" value="1"/>
</dbReference>
<organism evidence="4 5">
    <name type="scientific">Paenibacillus radicis</name>
    <name type="common">ex Gao et al. 2016</name>
    <dbReference type="NCBI Taxonomy" id="1737354"/>
    <lineage>
        <taxon>Bacteria</taxon>
        <taxon>Bacillati</taxon>
        <taxon>Bacillota</taxon>
        <taxon>Bacilli</taxon>
        <taxon>Bacillales</taxon>
        <taxon>Paenibacillaceae</taxon>
        <taxon>Paenibacillus</taxon>
    </lineage>
</organism>
<keyword evidence="1" id="KW-0805">Transcription regulation</keyword>
<dbReference type="EMBL" id="BMHY01000001">
    <property type="protein sequence ID" value="GGG52914.1"/>
    <property type="molecule type" value="Genomic_DNA"/>
</dbReference>
<dbReference type="Gene3D" id="1.10.10.10">
    <property type="entry name" value="Winged helix-like DNA-binding domain superfamily/Winged helix DNA-binding domain"/>
    <property type="match status" value="1"/>
</dbReference>
<protein>
    <recommendedName>
        <fullName evidence="3">HTH luxR-type domain-containing protein</fullName>
    </recommendedName>
</protein>
<sequence>MSENRIKYMESRFFVGREREKSLFIDFLSQEYPYDKILNIYGTGGIGKSFLLDEYRRLAESRHVPFLLIDSNDFLHTPQGLCEKLNTLLQASPAGEITQHPVEDCLKKLNKMADVTRIIVAIDTYEELGELDWWLRESFIPHSGDNILFIISGRHALQGSWLASPVWRSLVKPVPVDPFDTAACTSYAERFGIVDEAILRRLYAFTLGHPLTLSLTVGLSLEELFAEKNDDQREDLFRELTYRWLREVPDESLSELVEAASLVRNFDQELLEAMIGESVTGASFRRLTDLSFIRPGKGGYRIHALLRTTLSEEIRARTPKRFKQLRHRSIAYYHREIVTPSSEGNMTDTIANLIFGLEDSVLLSTFLEDTPQGEYEYETVHADNLHLAEQHIQDVMQAEADYERSYFNPQTGQQHQMDIPAQHDRIAFGNLEPVKLITFGPDTVRMIKNHEGATIGLAIFIPIHRDSLSYLQVQPVSRHFFNTLDPEQLEEYRTSPDQPAGRFIYHVDLRKDDSIAARAALMRLLISLLLKPGMLAFSSPLPYHQEITRRMGFNQVEGATHYDFGEHIPSPTFMLDIRGERHRAYFDRWVQNAGLSLAPKLPDHLFGFTAKEREVAMLVLSIDSIAEIANKLNVTQAAIKKHLGRIYKKAGVARKSQLLKKLMEL</sequence>
<keyword evidence="5" id="KW-1185">Reference proteome</keyword>
<dbReference type="RefSeq" id="WP_188887080.1">
    <property type="nucleotide sequence ID" value="NZ_BMHY01000001.1"/>
</dbReference>
<dbReference type="AlphaFoldDB" id="A0A917GPB5"/>
<evidence type="ECO:0000259" key="3">
    <source>
        <dbReference type="SMART" id="SM00421"/>
    </source>
</evidence>
<keyword evidence="2" id="KW-0804">Transcription</keyword>
<dbReference type="SUPFAM" id="SSF46894">
    <property type="entry name" value="C-terminal effector domain of the bipartite response regulators"/>
    <property type="match status" value="1"/>
</dbReference>